<reference evidence="13" key="1">
    <citation type="journal article" date="2020" name="mSystems">
        <title>Genome- and Community-Level Interaction Insights into Carbon Utilization and Element Cycling Functions of Hydrothermarchaeota in Hydrothermal Sediment.</title>
        <authorList>
            <person name="Zhou Z."/>
            <person name="Liu Y."/>
            <person name="Xu W."/>
            <person name="Pan J."/>
            <person name="Luo Z.H."/>
            <person name="Li M."/>
        </authorList>
    </citation>
    <scope>NUCLEOTIDE SEQUENCE [LARGE SCALE GENOMIC DNA]</scope>
    <source>
        <strain evidence="13">SpSt-1056</strain>
    </source>
</reference>
<evidence type="ECO:0000256" key="9">
    <source>
        <dbReference type="ARBA" id="ARBA00032030"/>
    </source>
</evidence>
<evidence type="ECO:0000256" key="7">
    <source>
        <dbReference type="ARBA" id="ARBA00022917"/>
    </source>
</evidence>
<sequence length="130" mass="14230">MSKPVDLGSLKEGHNIIIDGEPCRIVEVEKSKPGKHGSAKVRLVAIGIFDEVKRSLVGPADNRVEVPIVDKRSGQVVAVSADSVSVMDNETLQIVEVPMPKDENLRGKIEPGVAVEYWSIMNRYLLVNVK</sequence>
<dbReference type="InterPro" id="IPR020189">
    <property type="entry name" value="IF5A_C"/>
</dbReference>
<evidence type="ECO:0000256" key="10">
    <source>
        <dbReference type="ARBA" id="ARBA00032163"/>
    </source>
</evidence>
<dbReference type="Gene3D" id="2.30.30.30">
    <property type="match status" value="1"/>
</dbReference>
<dbReference type="InterPro" id="IPR012340">
    <property type="entry name" value="NA-bd_OB-fold"/>
</dbReference>
<dbReference type="HAMAP" id="MF_00085">
    <property type="entry name" value="eIF_5A"/>
    <property type="match status" value="1"/>
</dbReference>
<name>A0A7C5LDD7_CALS0</name>
<protein>
    <recommendedName>
        <fullName evidence="4 11">Translation initiation factor 5A</fullName>
    </recommendedName>
    <alternativeName>
        <fullName evidence="10 11">Hypusine-containing protein</fullName>
    </alternativeName>
    <alternativeName>
        <fullName evidence="9 11">eIF-5A</fullName>
    </alternativeName>
</protein>
<dbReference type="PIRSF" id="PIRSF003025">
    <property type="entry name" value="eIF5A"/>
    <property type="match status" value="1"/>
</dbReference>
<evidence type="ECO:0000256" key="1">
    <source>
        <dbReference type="ARBA" id="ARBA00003980"/>
    </source>
</evidence>
<evidence type="ECO:0000256" key="3">
    <source>
        <dbReference type="ARBA" id="ARBA00006016"/>
    </source>
</evidence>
<dbReference type="GO" id="GO:0005737">
    <property type="term" value="C:cytoplasm"/>
    <property type="evidence" value="ECO:0007669"/>
    <property type="project" value="UniProtKB-SubCell"/>
</dbReference>
<dbReference type="GO" id="GO:0043022">
    <property type="term" value="F:ribosome binding"/>
    <property type="evidence" value="ECO:0007669"/>
    <property type="project" value="InterPro"/>
</dbReference>
<dbReference type="GO" id="GO:0003723">
    <property type="term" value="F:RNA binding"/>
    <property type="evidence" value="ECO:0007669"/>
    <property type="project" value="InterPro"/>
</dbReference>
<proteinExistence type="inferred from homology"/>
<evidence type="ECO:0000256" key="11">
    <source>
        <dbReference type="HAMAP-Rule" id="MF_00085"/>
    </source>
</evidence>
<evidence type="ECO:0000256" key="8">
    <source>
        <dbReference type="ARBA" id="ARBA00023071"/>
    </source>
</evidence>
<keyword evidence="5 11" id="KW-0963">Cytoplasm</keyword>
<dbReference type="InterPro" id="IPR048670">
    <property type="entry name" value="IF5A-like_N"/>
</dbReference>
<evidence type="ECO:0000259" key="12">
    <source>
        <dbReference type="SMART" id="SM01376"/>
    </source>
</evidence>
<comment type="caution">
    <text evidence="13">The sequence shown here is derived from an EMBL/GenBank/DDBJ whole genome shotgun (WGS) entry which is preliminary data.</text>
</comment>
<evidence type="ECO:0000256" key="2">
    <source>
        <dbReference type="ARBA" id="ARBA00004496"/>
    </source>
</evidence>
<feature type="domain" description="Translation initiation factor 5A C-terminal" evidence="12">
    <location>
        <begin position="68"/>
        <end position="130"/>
    </location>
</feature>
<feature type="modified residue" description="Hypusine" evidence="11">
    <location>
        <position position="35"/>
    </location>
</feature>
<dbReference type="InterPro" id="IPR014722">
    <property type="entry name" value="Rib_uL2_dom2"/>
</dbReference>
<evidence type="ECO:0000256" key="5">
    <source>
        <dbReference type="ARBA" id="ARBA00022490"/>
    </source>
</evidence>
<keyword evidence="7 11" id="KW-0648">Protein biosynthesis</keyword>
<dbReference type="NCBIfam" id="NF003076">
    <property type="entry name" value="PRK03999.1"/>
    <property type="match status" value="1"/>
</dbReference>
<gene>
    <name evidence="11" type="primary">eif5a</name>
    <name evidence="13" type="ORF">ENM11_06580</name>
</gene>
<dbReference type="NCBIfam" id="TIGR00037">
    <property type="entry name" value="eIF_5A"/>
    <property type="match status" value="1"/>
</dbReference>
<comment type="similarity">
    <text evidence="3 11">Belongs to the eIF-5A family.</text>
</comment>
<dbReference type="GO" id="GO:0003746">
    <property type="term" value="F:translation elongation factor activity"/>
    <property type="evidence" value="ECO:0007669"/>
    <property type="project" value="InterPro"/>
</dbReference>
<keyword evidence="8 11" id="KW-0385">Hypusine</keyword>
<dbReference type="GO" id="GO:0003743">
    <property type="term" value="F:translation initiation factor activity"/>
    <property type="evidence" value="ECO:0007669"/>
    <property type="project" value="UniProtKB-UniRule"/>
</dbReference>
<dbReference type="EMBL" id="DRWN01000055">
    <property type="protein sequence ID" value="HHK68799.1"/>
    <property type="molecule type" value="Genomic_DNA"/>
</dbReference>
<comment type="function">
    <text evidence="1 11">Functions by promoting the formation of the first peptide bond.</text>
</comment>
<dbReference type="SUPFAM" id="SSF50104">
    <property type="entry name" value="Translation proteins SH3-like domain"/>
    <property type="match status" value="1"/>
</dbReference>
<evidence type="ECO:0000256" key="4">
    <source>
        <dbReference type="ARBA" id="ARBA00016327"/>
    </source>
</evidence>
<comment type="subcellular location">
    <subcellularLocation>
        <location evidence="2 11">Cytoplasm</location>
    </subcellularLocation>
</comment>
<dbReference type="SMART" id="SM01376">
    <property type="entry name" value="eIF-5a"/>
    <property type="match status" value="1"/>
</dbReference>
<dbReference type="GO" id="GO:0045901">
    <property type="term" value="P:positive regulation of translational elongation"/>
    <property type="evidence" value="ECO:0007669"/>
    <property type="project" value="InterPro"/>
</dbReference>
<dbReference type="AlphaFoldDB" id="A0A7C5LDD7"/>
<dbReference type="InterPro" id="IPR022847">
    <property type="entry name" value="Transl_elong_IF5A_arc"/>
</dbReference>
<dbReference type="Pfam" id="PF01287">
    <property type="entry name" value="eIF-5a"/>
    <property type="match status" value="1"/>
</dbReference>
<organism evidence="13">
    <name type="scientific">Caldiarchaeum subterraneum</name>
    <dbReference type="NCBI Taxonomy" id="311458"/>
    <lineage>
        <taxon>Archaea</taxon>
        <taxon>Nitrososphaerota</taxon>
        <taxon>Candidatus Caldarchaeales</taxon>
        <taxon>Candidatus Caldarchaeaceae</taxon>
        <taxon>Candidatus Caldarchaeum</taxon>
    </lineage>
</organism>
<dbReference type="PANTHER" id="PTHR11673">
    <property type="entry name" value="TRANSLATION INITIATION FACTOR 5A FAMILY MEMBER"/>
    <property type="match status" value="1"/>
</dbReference>
<evidence type="ECO:0000256" key="6">
    <source>
        <dbReference type="ARBA" id="ARBA00022540"/>
    </source>
</evidence>
<dbReference type="GO" id="GO:0045905">
    <property type="term" value="P:positive regulation of translational termination"/>
    <property type="evidence" value="ECO:0007669"/>
    <property type="project" value="InterPro"/>
</dbReference>
<dbReference type="PROSITE" id="PS00302">
    <property type="entry name" value="IF5A_HYPUSINE"/>
    <property type="match status" value="1"/>
</dbReference>
<dbReference type="InterPro" id="IPR008991">
    <property type="entry name" value="Translation_prot_SH3-like_sf"/>
</dbReference>
<dbReference type="Pfam" id="PF21485">
    <property type="entry name" value="IF5A-like_N"/>
    <property type="match status" value="1"/>
</dbReference>
<keyword evidence="6 11" id="KW-0396">Initiation factor</keyword>
<dbReference type="InterPro" id="IPR019769">
    <property type="entry name" value="Trans_elong_IF5A_hypusine_site"/>
</dbReference>
<evidence type="ECO:0000313" key="13">
    <source>
        <dbReference type="EMBL" id="HHK68799.1"/>
    </source>
</evidence>
<dbReference type="SUPFAM" id="SSF50249">
    <property type="entry name" value="Nucleic acid-binding proteins"/>
    <property type="match status" value="1"/>
</dbReference>
<accession>A0A7C5LDD7</accession>
<dbReference type="InterPro" id="IPR001884">
    <property type="entry name" value="IF5A-like"/>
</dbReference>
<dbReference type="FunFam" id="2.30.30.30:FF:000038">
    <property type="entry name" value="Translation initiation factor 5A"/>
    <property type="match status" value="1"/>
</dbReference>
<dbReference type="Gene3D" id="2.40.50.140">
    <property type="entry name" value="Nucleic acid-binding proteins"/>
    <property type="match status" value="1"/>
</dbReference>